<dbReference type="EMBL" id="BPLR01000499">
    <property type="protein sequence ID" value="GIY95279.1"/>
    <property type="molecule type" value="Genomic_DNA"/>
</dbReference>
<evidence type="ECO:0000313" key="2">
    <source>
        <dbReference type="Proteomes" id="UP001054945"/>
    </source>
</evidence>
<protein>
    <submittedName>
        <fullName evidence="1">Uncharacterized protein</fullName>
    </submittedName>
</protein>
<accession>A0AAV4XMI9</accession>
<reference evidence="1 2" key="1">
    <citation type="submission" date="2021-06" db="EMBL/GenBank/DDBJ databases">
        <title>Caerostris extrusa draft genome.</title>
        <authorList>
            <person name="Kono N."/>
            <person name="Arakawa K."/>
        </authorList>
    </citation>
    <scope>NUCLEOTIDE SEQUENCE [LARGE SCALE GENOMIC DNA]</scope>
</reference>
<dbReference type="AlphaFoldDB" id="A0AAV4XMI9"/>
<evidence type="ECO:0000313" key="1">
    <source>
        <dbReference type="EMBL" id="GIY95279.1"/>
    </source>
</evidence>
<organism evidence="1 2">
    <name type="scientific">Caerostris extrusa</name>
    <name type="common">Bark spider</name>
    <name type="synonym">Caerostris bankana</name>
    <dbReference type="NCBI Taxonomy" id="172846"/>
    <lineage>
        <taxon>Eukaryota</taxon>
        <taxon>Metazoa</taxon>
        <taxon>Ecdysozoa</taxon>
        <taxon>Arthropoda</taxon>
        <taxon>Chelicerata</taxon>
        <taxon>Arachnida</taxon>
        <taxon>Araneae</taxon>
        <taxon>Araneomorphae</taxon>
        <taxon>Entelegynae</taxon>
        <taxon>Araneoidea</taxon>
        <taxon>Araneidae</taxon>
        <taxon>Caerostris</taxon>
    </lineage>
</organism>
<comment type="caution">
    <text evidence="1">The sequence shown here is derived from an EMBL/GenBank/DDBJ whole genome shotgun (WGS) entry which is preliminary data.</text>
</comment>
<proteinExistence type="predicted"/>
<dbReference type="Proteomes" id="UP001054945">
    <property type="component" value="Unassembled WGS sequence"/>
</dbReference>
<name>A0AAV4XMI9_CAEEX</name>
<sequence>MGNPSKKTVIIFVGGNTKASSYRAVHPRKLLLFMWGENEESSYRQSIKENCIYLCGRKERNYPTDSPSKKNCNYWGRKTRNLPTGILLKENCNYLCGKKKKEIILQAVHPRKTAIIYVEEKQGIFL</sequence>
<keyword evidence="2" id="KW-1185">Reference proteome</keyword>
<gene>
    <name evidence="1" type="ORF">CEXT_151321</name>
</gene>